<reference evidence="1" key="1">
    <citation type="submission" date="2020-04" db="EMBL/GenBank/DDBJ databases">
        <title>Draft genome resource of the tomato pathogen Pseudocercospora fuligena.</title>
        <authorList>
            <person name="Zaccaron A."/>
        </authorList>
    </citation>
    <scope>NUCLEOTIDE SEQUENCE</scope>
    <source>
        <strain evidence="1">PF001</strain>
    </source>
</reference>
<evidence type="ECO:0000313" key="1">
    <source>
        <dbReference type="EMBL" id="KAF7186949.1"/>
    </source>
</evidence>
<proteinExistence type="predicted"/>
<dbReference type="AlphaFoldDB" id="A0A8H6R9M7"/>
<dbReference type="SUPFAM" id="SSF57850">
    <property type="entry name" value="RING/U-box"/>
    <property type="match status" value="1"/>
</dbReference>
<sequence length="392" mass="44775">MLNERIVVRLLFEQFPNPSDSERRAVIFNIVFAEHHIYMGLKDGRDSDSLKSCWSNRGRKGREAAWRPILEGPLQGAEEKWDELRDRIRSANEALGKDKEERVPVDPEDAKTGDTLCDGCDLNITKENVDSYQCIYCAQSDYCVECYDNPEIEKCHPGKQYVRHTPAQRAEFDASMATNRHDEDEEDEYDNTAQQDVDRIMQNAHPTTEMDSEPPPTAPQNSIRFPSYKETPLEMIHKSQIVWASDTAFWTPDEKHYRPIPHDSPIYKAGGKVHRVTTSGRSDSESFRAEDYMVCSYCPDCGTEDAPFEGENEGTPFVHTADTIKTGQGLTFDPIQNPKFDRQNSKYTDASLHNVVYHDGLPRITALCIVRKCYCYGEALLRGNWEEQARTG</sequence>
<comment type="caution">
    <text evidence="1">The sequence shown here is derived from an EMBL/GenBank/DDBJ whole genome shotgun (WGS) entry which is preliminary data.</text>
</comment>
<accession>A0A8H6R9M7</accession>
<evidence type="ECO:0000313" key="2">
    <source>
        <dbReference type="Proteomes" id="UP000660729"/>
    </source>
</evidence>
<organism evidence="1 2">
    <name type="scientific">Pseudocercospora fuligena</name>
    <dbReference type="NCBI Taxonomy" id="685502"/>
    <lineage>
        <taxon>Eukaryota</taxon>
        <taxon>Fungi</taxon>
        <taxon>Dikarya</taxon>
        <taxon>Ascomycota</taxon>
        <taxon>Pezizomycotina</taxon>
        <taxon>Dothideomycetes</taxon>
        <taxon>Dothideomycetidae</taxon>
        <taxon>Mycosphaerellales</taxon>
        <taxon>Mycosphaerellaceae</taxon>
        <taxon>Pseudocercospora</taxon>
    </lineage>
</organism>
<dbReference type="EMBL" id="JABCIY010000244">
    <property type="protein sequence ID" value="KAF7186949.1"/>
    <property type="molecule type" value="Genomic_DNA"/>
</dbReference>
<gene>
    <name evidence="1" type="ORF">HII31_11743</name>
</gene>
<keyword evidence="2" id="KW-1185">Reference proteome</keyword>
<dbReference type="Proteomes" id="UP000660729">
    <property type="component" value="Unassembled WGS sequence"/>
</dbReference>
<protein>
    <submittedName>
        <fullName evidence="1">Uncharacterized protein</fullName>
    </submittedName>
</protein>
<dbReference type="OrthoDB" id="10511019at2759"/>
<name>A0A8H6R9M7_9PEZI</name>